<organism evidence="3 4">
    <name type="scientific">Pedobacter steynii</name>
    <dbReference type="NCBI Taxonomy" id="430522"/>
    <lineage>
        <taxon>Bacteria</taxon>
        <taxon>Pseudomonadati</taxon>
        <taxon>Bacteroidota</taxon>
        <taxon>Sphingobacteriia</taxon>
        <taxon>Sphingobacteriales</taxon>
        <taxon>Sphingobacteriaceae</taxon>
        <taxon>Pedobacter</taxon>
    </lineage>
</organism>
<feature type="coiled-coil region" evidence="1">
    <location>
        <begin position="298"/>
        <end position="325"/>
    </location>
</feature>
<dbReference type="AlphaFoldDB" id="A0A1H0ANW5"/>
<dbReference type="RefSeq" id="WP_074610317.1">
    <property type="nucleotide sequence ID" value="NZ_FNGY01000007.1"/>
</dbReference>
<accession>A0A1H0ANW5</accession>
<protein>
    <submittedName>
        <fullName evidence="3">Uncharacterized protein</fullName>
    </submittedName>
</protein>
<keyword evidence="4" id="KW-1185">Reference proteome</keyword>
<evidence type="ECO:0000313" key="3">
    <source>
        <dbReference type="EMBL" id="SDN35240.1"/>
    </source>
</evidence>
<reference evidence="4" key="1">
    <citation type="submission" date="2016-10" db="EMBL/GenBank/DDBJ databases">
        <authorList>
            <person name="Varghese N."/>
            <person name="Submissions S."/>
        </authorList>
    </citation>
    <scope>NUCLEOTIDE SEQUENCE [LARGE SCALE GENOMIC DNA]</scope>
    <source>
        <strain evidence="4">DSM 19110</strain>
    </source>
</reference>
<sequence>MKKLLLSLLLGLTLSQSKAQVTTITGNYKIIDIGLNTNGDYTRSVVLLHEIYNGAMLSLNYAIGTITALRGHTSAFNRIDVVNVNTSSSYSTASGTISSVDRDPYENKTIWKLKTCLYAGKKYMAVDVPYGDAHHDFGFKFSGSTLSSGENMKIVSYEVKGQPINQQLISEIQDFSSDMIENHQVASLSISGNVGIGTTNPKEKLSVNGNIRAREIKVEVGNWPDYVFSKAHQISPLKEIEKHITEKGHLPGIPSASEVSKEGISLGEMNAKLLEKIEELTLHLIKENKMNIERQITLSEQREALKIQDNKIKNLVKRLDKLENKNNKTPR</sequence>
<dbReference type="OrthoDB" id="9808753at2"/>
<dbReference type="Proteomes" id="UP000183200">
    <property type="component" value="Unassembled WGS sequence"/>
</dbReference>
<feature type="signal peptide" evidence="2">
    <location>
        <begin position="1"/>
        <end position="19"/>
    </location>
</feature>
<evidence type="ECO:0000313" key="4">
    <source>
        <dbReference type="Proteomes" id="UP000183200"/>
    </source>
</evidence>
<keyword evidence="1" id="KW-0175">Coiled coil</keyword>
<evidence type="ECO:0000256" key="2">
    <source>
        <dbReference type="SAM" id="SignalP"/>
    </source>
</evidence>
<gene>
    <name evidence="3" type="ORF">SAMN05421820_107158</name>
</gene>
<dbReference type="EMBL" id="FNGY01000007">
    <property type="protein sequence ID" value="SDN35240.1"/>
    <property type="molecule type" value="Genomic_DNA"/>
</dbReference>
<feature type="chain" id="PRO_5010172403" evidence="2">
    <location>
        <begin position="20"/>
        <end position="331"/>
    </location>
</feature>
<evidence type="ECO:0000256" key="1">
    <source>
        <dbReference type="SAM" id="Coils"/>
    </source>
</evidence>
<name>A0A1H0ANW5_9SPHI</name>
<keyword evidence="2" id="KW-0732">Signal</keyword>
<proteinExistence type="predicted"/>